<keyword evidence="2" id="KW-1185">Reference proteome</keyword>
<comment type="caution">
    <text evidence="1">The sequence shown here is derived from an EMBL/GenBank/DDBJ whole genome shotgun (WGS) entry which is preliminary data.</text>
</comment>
<dbReference type="GO" id="GO:0005975">
    <property type="term" value="P:carbohydrate metabolic process"/>
    <property type="evidence" value="ECO:0007669"/>
    <property type="project" value="InterPro"/>
</dbReference>
<dbReference type="EMBL" id="SNYF01000005">
    <property type="protein sequence ID" value="TDQ18910.1"/>
    <property type="molecule type" value="Genomic_DNA"/>
</dbReference>
<reference evidence="1 2" key="1">
    <citation type="submission" date="2019-03" db="EMBL/GenBank/DDBJ databases">
        <title>Genomic Encyclopedia of Type Strains, Phase III (KMG-III): the genomes of soil and plant-associated and newly described type strains.</title>
        <authorList>
            <person name="Whitman W."/>
        </authorList>
    </citation>
    <scope>NUCLEOTIDE SEQUENCE [LARGE SCALE GENOMIC DNA]</scope>
    <source>
        <strain evidence="1 2">CECT 8446</strain>
    </source>
</reference>
<dbReference type="Gene3D" id="3.20.20.370">
    <property type="entry name" value="Glycoside hydrolase/deacetylase"/>
    <property type="match status" value="1"/>
</dbReference>
<gene>
    <name evidence="1" type="ORF">DFQ04_0721</name>
</gene>
<dbReference type="NCBIfam" id="NF003816">
    <property type="entry name" value="PRK05406.1-5"/>
    <property type="match status" value="1"/>
</dbReference>
<evidence type="ECO:0000313" key="2">
    <source>
        <dbReference type="Proteomes" id="UP000294535"/>
    </source>
</evidence>
<dbReference type="InterPro" id="IPR005501">
    <property type="entry name" value="LamB/YcsF/PxpA-like"/>
</dbReference>
<accession>A0A4R6T7C4</accession>
<dbReference type="Proteomes" id="UP000294535">
    <property type="component" value="Unassembled WGS sequence"/>
</dbReference>
<dbReference type="InterPro" id="IPR011330">
    <property type="entry name" value="Glyco_hydro/deAcase_b/a-brl"/>
</dbReference>
<proteinExistence type="predicted"/>
<dbReference type="RefSeq" id="WP_133552747.1">
    <property type="nucleotide sequence ID" value="NZ_SNYF01000005.1"/>
</dbReference>
<name>A0A4R6T7C4_9BACT</name>
<sequence>MDFQKKSNSLSSAILMNKKPQLEINCDLGEGIPHEDSIYPWIDAASIACGGHYGDENSIRNSLLLAKKHQVKVGIHPSYPDRQNFGRHSMDISFQDLEKSLKEQIQLFKNIAQELQIEIDHVKFHGALYNDAAKNTGLAECLAKFLKTELPNCVLFVPPFSEMEKAAKANGLKTRLEIFGDRTYQDNYLLLGRNQPKALLTEMEEVEKQIQGILEEGVLISSSGKKLPIQAETLCIHGDNPGILDFLPTLRKKFWT</sequence>
<dbReference type="PANTHER" id="PTHR30292">
    <property type="entry name" value="UNCHARACTERIZED PROTEIN YBGL-RELATED"/>
    <property type="match status" value="1"/>
</dbReference>
<dbReference type="CDD" id="cd10801">
    <property type="entry name" value="LamB_YcsF_like_1"/>
    <property type="match status" value="1"/>
</dbReference>
<protein>
    <submittedName>
        <fullName evidence="1">UPF0271 protein</fullName>
    </submittedName>
</protein>
<dbReference type="OrthoDB" id="9773478at2"/>
<dbReference type="Pfam" id="PF03746">
    <property type="entry name" value="LamB_YcsF"/>
    <property type="match status" value="1"/>
</dbReference>
<dbReference type="PANTHER" id="PTHR30292:SF0">
    <property type="entry name" value="5-OXOPROLINASE SUBUNIT A"/>
    <property type="match status" value="1"/>
</dbReference>
<evidence type="ECO:0000313" key="1">
    <source>
        <dbReference type="EMBL" id="TDQ18910.1"/>
    </source>
</evidence>
<organism evidence="1 2">
    <name type="scientific">Algoriphagus boseongensis</name>
    <dbReference type="NCBI Taxonomy" id="1442587"/>
    <lineage>
        <taxon>Bacteria</taxon>
        <taxon>Pseudomonadati</taxon>
        <taxon>Bacteroidota</taxon>
        <taxon>Cytophagia</taxon>
        <taxon>Cytophagales</taxon>
        <taxon>Cyclobacteriaceae</taxon>
        <taxon>Algoriphagus</taxon>
    </lineage>
</organism>
<dbReference type="SUPFAM" id="SSF88713">
    <property type="entry name" value="Glycoside hydrolase/deacetylase"/>
    <property type="match status" value="1"/>
</dbReference>
<dbReference type="AlphaFoldDB" id="A0A4R6T7C4"/>